<sequence length="146" mass="16823">MRYSLFLLVFLSSFVSAEIYKWVDEKGRVHFGDSPKQNVKAEKVSVRVNSYKNVTVETNDLFFQDAGPTAKKVVMYSTSWCGYCKKAKRYFQKQQISFVEYDIEEDLGAKQRFDALGGRGVPLILVGKQKMSGFDQARFDRMMKSL</sequence>
<dbReference type="AlphaFoldDB" id="A0AA37S801"/>
<evidence type="ECO:0000259" key="1">
    <source>
        <dbReference type="Pfam" id="PF00462"/>
    </source>
</evidence>
<dbReference type="PROSITE" id="PS51354">
    <property type="entry name" value="GLUTAREDOXIN_2"/>
    <property type="match status" value="1"/>
</dbReference>
<evidence type="ECO:0000313" key="3">
    <source>
        <dbReference type="EMBL" id="GLQ29987.1"/>
    </source>
</evidence>
<dbReference type="InterPro" id="IPR002109">
    <property type="entry name" value="Glutaredoxin"/>
</dbReference>
<organism evidence="3 4">
    <name type="scientific">Litoribrevibacter albus</name>
    <dbReference type="NCBI Taxonomy" id="1473156"/>
    <lineage>
        <taxon>Bacteria</taxon>
        <taxon>Pseudomonadati</taxon>
        <taxon>Pseudomonadota</taxon>
        <taxon>Gammaproteobacteria</taxon>
        <taxon>Oceanospirillales</taxon>
        <taxon>Oceanospirillaceae</taxon>
        <taxon>Litoribrevibacter</taxon>
    </lineage>
</organism>
<name>A0AA37S801_9GAMM</name>
<dbReference type="InterPro" id="IPR036249">
    <property type="entry name" value="Thioredoxin-like_sf"/>
</dbReference>
<feature type="domain" description="Glutaredoxin" evidence="1">
    <location>
        <begin position="73"/>
        <end position="129"/>
    </location>
</feature>
<proteinExistence type="predicted"/>
<dbReference type="Pfam" id="PF13511">
    <property type="entry name" value="DUF4124"/>
    <property type="match status" value="1"/>
</dbReference>
<keyword evidence="4" id="KW-1185">Reference proteome</keyword>
<reference evidence="3" key="2">
    <citation type="submission" date="2023-01" db="EMBL/GenBank/DDBJ databases">
        <title>Draft genome sequence of Litoribrevibacter albus strain NBRC 110071.</title>
        <authorList>
            <person name="Sun Q."/>
            <person name="Mori K."/>
        </authorList>
    </citation>
    <scope>NUCLEOTIDE SEQUENCE</scope>
    <source>
        <strain evidence="3">NBRC 110071</strain>
    </source>
</reference>
<dbReference type="InterPro" id="IPR025392">
    <property type="entry name" value="DUF4124"/>
</dbReference>
<evidence type="ECO:0000313" key="4">
    <source>
        <dbReference type="Proteomes" id="UP001161389"/>
    </source>
</evidence>
<reference evidence="3" key="1">
    <citation type="journal article" date="2014" name="Int. J. Syst. Evol. Microbiol.">
        <title>Complete genome sequence of Corynebacterium casei LMG S-19264T (=DSM 44701T), isolated from a smear-ripened cheese.</title>
        <authorList>
            <consortium name="US DOE Joint Genome Institute (JGI-PGF)"/>
            <person name="Walter F."/>
            <person name="Albersmeier A."/>
            <person name="Kalinowski J."/>
            <person name="Ruckert C."/>
        </authorList>
    </citation>
    <scope>NUCLEOTIDE SEQUENCE</scope>
    <source>
        <strain evidence="3">NBRC 110071</strain>
    </source>
</reference>
<protein>
    <submittedName>
        <fullName evidence="3">NrdH-like redox domain-containing protein</fullName>
    </submittedName>
</protein>
<evidence type="ECO:0000259" key="2">
    <source>
        <dbReference type="Pfam" id="PF13511"/>
    </source>
</evidence>
<dbReference type="SUPFAM" id="SSF52833">
    <property type="entry name" value="Thioredoxin-like"/>
    <property type="match status" value="1"/>
</dbReference>
<dbReference type="Gene3D" id="3.40.30.10">
    <property type="entry name" value="Glutaredoxin"/>
    <property type="match status" value="1"/>
</dbReference>
<dbReference type="PANTHER" id="PTHR34386:SF1">
    <property type="entry name" value="GLUTAREDOXIN-LIKE PROTEIN NRDH"/>
    <property type="match status" value="1"/>
</dbReference>
<dbReference type="InterPro" id="IPR051548">
    <property type="entry name" value="Grx-like_ET"/>
</dbReference>
<dbReference type="PANTHER" id="PTHR34386">
    <property type="entry name" value="GLUTAREDOXIN"/>
    <property type="match status" value="1"/>
</dbReference>
<comment type="caution">
    <text evidence="3">The sequence shown here is derived from an EMBL/GenBank/DDBJ whole genome shotgun (WGS) entry which is preliminary data.</text>
</comment>
<gene>
    <name evidence="3" type="ORF">GCM10007876_04650</name>
</gene>
<dbReference type="Proteomes" id="UP001161389">
    <property type="component" value="Unassembled WGS sequence"/>
</dbReference>
<dbReference type="EMBL" id="BSNM01000003">
    <property type="protein sequence ID" value="GLQ29987.1"/>
    <property type="molecule type" value="Genomic_DNA"/>
</dbReference>
<dbReference type="GO" id="GO:0009055">
    <property type="term" value="F:electron transfer activity"/>
    <property type="evidence" value="ECO:0007669"/>
    <property type="project" value="TreeGrafter"/>
</dbReference>
<dbReference type="Pfam" id="PF00462">
    <property type="entry name" value="Glutaredoxin"/>
    <property type="match status" value="1"/>
</dbReference>
<dbReference type="GO" id="GO:0045454">
    <property type="term" value="P:cell redox homeostasis"/>
    <property type="evidence" value="ECO:0007669"/>
    <property type="project" value="TreeGrafter"/>
</dbReference>
<feature type="domain" description="DUF4124" evidence="2">
    <location>
        <begin position="6"/>
        <end position="47"/>
    </location>
</feature>
<accession>A0AA37S801</accession>
<dbReference type="CDD" id="cd02976">
    <property type="entry name" value="NrdH"/>
    <property type="match status" value="1"/>
</dbReference>
<dbReference type="RefSeq" id="WP_284378308.1">
    <property type="nucleotide sequence ID" value="NZ_BSNM01000003.1"/>
</dbReference>